<name>A0A3G6JB81_9CORY</name>
<dbReference type="KEGG" id="ccho:CCHOA_09525"/>
<accession>A0A3G6JB81</accession>
<proteinExistence type="predicted"/>
<reference evidence="1 2" key="1">
    <citation type="submission" date="2018-11" db="EMBL/GenBank/DDBJ databases">
        <authorList>
            <person name="Kleinhagauer T."/>
            <person name="Glaeser S.P."/>
            <person name="Spergser J."/>
            <person name="Ruckert C."/>
            <person name="Kaempfer P."/>
            <person name="Busse H.-J."/>
        </authorList>
    </citation>
    <scope>NUCLEOTIDE SEQUENCE [LARGE SCALE GENOMIC DNA]</scope>
    <source>
        <strain evidence="1 2">200CH</strain>
    </source>
</reference>
<dbReference type="AlphaFoldDB" id="A0A3G6JB81"/>
<gene>
    <name evidence="1" type="ORF">CCHOA_09525</name>
</gene>
<evidence type="ECO:0000313" key="1">
    <source>
        <dbReference type="EMBL" id="AZA14288.1"/>
    </source>
</evidence>
<keyword evidence="2" id="KW-1185">Reference proteome</keyword>
<dbReference type="EMBL" id="CP033896">
    <property type="protein sequence ID" value="AZA14288.1"/>
    <property type="molecule type" value="Genomic_DNA"/>
</dbReference>
<evidence type="ECO:0000313" key="2">
    <source>
        <dbReference type="Proteomes" id="UP000269019"/>
    </source>
</evidence>
<sequence length="56" mass="5754" precursor="true">MILPVVAVVFSLSVLTNITTRIARTDAGSVGEKNSEALATVMPKVGNEGVNGCGKH</sequence>
<protein>
    <submittedName>
        <fullName evidence="1">Uncharacterized protein</fullName>
    </submittedName>
</protein>
<organism evidence="1 2">
    <name type="scientific">Corynebacterium choanae</name>
    <dbReference type="NCBI Taxonomy" id="1862358"/>
    <lineage>
        <taxon>Bacteria</taxon>
        <taxon>Bacillati</taxon>
        <taxon>Actinomycetota</taxon>
        <taxon>Actinomycetes</taxon>
        <taxon>Mycobacteriales</taxon>
        <taxon>Corynebacteriaceae</taxon>
        <taxon>Corynebacterium</taxon>
    </lineage>
</organism>
<dbReference type="Proteomes" id="UP000269019">
    <property type="component" value="Chromosome"/>
</dbReference>